<dbReference type="EMBL" id="MU864928">
    <property type="protein sequence ID" value="KAK4467038.1"/>
    <property type="molecule type" value="Genomic_DNA"/>
</dbReference>
<proteinExistence type="predicted"/>
<evidence type="ECO:0000313" key="1">
    <source>
        <dbReference type="EMBL" id="KAK4467038.1"/>
    </source>
</evidence>
<comment type="caution">
    <text evidence="1">The sequence shown here is derived from an EMBL/GenBank/DDBJ whole genome shotgun (WGS) entry which is preliminary data.</text>
</comment>
<evidence type="ECO:0008006" key="3">
    <source>
        <dbReference type="Google" id="ProtNLM"/>
    </source>
</evidence>
<organism evidence="1 2">
    <name type="scientific">Cladorrhinum samala</name>
    <dbReference type="NCBI Taxonomy" id="585594"/>
    <lineage>
        <taxon>Eukaryota</taxon>
        <taxon>Fungi</taxon>
        <taxon>Dikarya</taxon>
        <taxon>Ascomycota</taxon>
        <taxon>Pezizomycotina</taxon>
        <taxon>Sordariomycetes</taxon>
        <taxon>Sordariomycetidae</taxon>
        <taxon>Sordariales</taxon>
        <taxon>Podosporaceae</taxon>
        <taxon>Cladorrhinum</taxon>
    </lineage>
</organism>
<accession>A0AAV9I6C5</accession>
<dbReference type="AlphaFoldDB" id="A0AAV9I6C5"/>
<dbReference type="Proteomes" id="UP001321749">
    <property type="component" value="Unassembled WGS sequence"/>
</dbReference>
<sequence>MDTAEDHDTGQVPVNEGHRRFLAARAARESATTEQIEAQGIQPDVNQMVNHMNSWQSSPRVSKKVRASKAESTARRIYKPAVDATTPDDPFHSEDELLDEDPEGFAQQWEGMLAEEGLQDLNPFLLSQFRQIARQRLRSLKKATARWDAANEAPQPKPAIDLIASLCSCPELINHVCNFLRPVDIVTLYSVAKDFHNALNEYMQSTVMGWAREMAPRAARIYSSPVYHRWFICDPAGRRLTRDDVDMAQLKPGQADDRQIQHINSRVGAARYVPGLTWLQTVVNREIRVRDIIATLARHGHRLPKGADVALQKLWVVMDASASIIRMTLLASEEFFTDDELYICQMFFIKLCLLFNDPVFGPQSSTLAKLMLGQKGLSPLWALLRRKKYTTSLEIRQLKLRYDVPPDPEQVIDGTPVLGVEIDEMGIGHFEGWEHGNFHHLLRPDELISQEALRRGLRLDKAFLMMQIYGHVDTTTGNPMVPTVDEMYMSDDDQDPMQSSWTTLHRELANGGCGNVPFEPKMWKPKHARKADWKNLPDEVKKEIIEDDKIEMRQVENVKKAQAQFQ</sequence>
<evidence type="ECO:0000313" key="2">
    <source>
        <dbReference type="Proteomes" id="UP001321749"/>
    </source>
</evidence>
<gene>
    <name evidence="1" type="ORF">QBC42DRAFT_215278</name>
</gene>
<name>A0AAV9I6C5_9PEZI</name>
<reference evidence="1" key="1">
    <citation type="journal article" date="2023" name="Mol. Phylogenet. Evol.">
        <title>Genome-scale phylogeny and comparative genomics of the fungal order Sordariales.</title>
        <authorList>
            <person name="Hensen N."/>
            <person name="Bonometti L."/>
            <person name="Westerberg I."/>
            <person name="Brannstrom I.O."/>
            <person name="Guillou S."/>
            <person name="Cros-Aarteil S."/>
            <person name="Calhoun S."/>
            <person name="Haridas S."/>
            <person name="Kuo A."/>
            <person name="Mondo S."/>
            <person name="Pangilinan J."/>
            <person name="Riley R."/>
            <person name="LaButti K."/>
            <person name="Andreopoulos B."/>
            <person name="Lipzen A."/>
            <person name="Chen C."/>
            <person name="Yan M."/>
            <person name="Daum C."/>
            <person name="Ng V."/>
            <person name="Clum A."/>
            <person name="Steindorff A."/>
            <person name="Ohm R.A."/>
            <person name="Martin F."/>
            <person name="Silar P."/>
            <person name="Natvig D.O."/>
            <person name="Lalanne C."/>
            <person name="Gautier V."/>
            <person name="Ament-Velasquez S.L."/>
            <person name="Kruys A."/>
            <person name="Hutchinson M.I."/>
            <person name="Powell A.J."/>
            <person name="Barry K."/>
            <person name="Miller A.N."/>
            <person name="Grigoriev I.V."/>
            <person name="Debuchy R."/>
            <person name="Gladieux P."/>
            <person name="Hiltunen Thoren M."/>
            <person name="Johannesson H."/>
        </authorList>
    </citation>
    <scope>NUCLEOTIDE SEQUENCE</scope>
    <source>
        <strain evidence="1">PSN324</strain>
    </source>
</reference>
<protein>
    <recommendedName>
        <fullName evidence="3">F-box domain-containing protein</fullName>
    </recommendedName>
</protein>
<reference evidence="1" key="2">
    <citation type="submission" date="2023-06" db="EMBL/GenBank/DDBJ databases">
        <authorList>
            <consortium name="Lawrence Berkeley National Laboratory"/>
            <person name="Mondo S.J."/>
            <person name="Hensen N."/>
            <person name="Bonometti L."/>
            <person name="Westerberg I."/>
            <person name="Brannstrom I.O."/>
            <person name="Guillou S."/>
            <person name="Cros-Aarteil S."/>
            <person name="Calhoun S."/>
            <person name="Haridas S."/>
            <person name="Kuo A."/>
            <person name="Pangilinan J."/>
            <person name="Riley R."/>
            <person name="Labutti K."/>
            <person name="Andreopoulos B."/>
            <person name="Lipzen A."/>
            <person name="Chen C."/>
            <person name="Yanf M."/>
            <person name="Daum C."/>
            <person name="Ng V."/>
            <person name="Clum A."/>
            <person name="Steindorff A."/>
            <person name="Ohm R."/>
            <person name="Martin F."/>
            <person name="Silar P."/>
            <person name="Natvig D."/>
            <person name="Lalanne C."/>
            <person name="Gautier V."/>
            <person name="Ament-Velasquez S.L."/>
            <person name="Kruys A."/>
            <person name="Hutchinson M.I."/>
            <person name="Powell A.J."/>
            <person name="Barry K."/>
            <person name="Miller A.N."/>
            <person name="Grigoriev I.V."/>
            <person name="Debuchy R."/>
            <person name="Gladieux P."/>
            <person name="Thoren M.H."/>
            <person name="Johannesson H."/>
        </authorList>
    </citation>
    <scope>NUCLEOTIDE SEQUENCE</scope>
    <source>
        <strain evidence="1">PSN324</strain>
    </source>
</reference>
<keyword evidence="2" id="KW-1185">Reference proteome</keyword>
<feature type="non-terminal residue" evidence="1">
    <location>
        <position position="566"/>
    </location>
</feature>